<gene>
    <name evidence="3" type="ORF">CFR71_00120</name>
</gene>
<dbReference type="Proteomes" id="UP000247609">
    <property type="component" value="Unassembled WGS sequence"/>
</dbReference>
<dbReference type="SMART" id="SM00530">
    <property type="entry name" value="HTH_XRE"/>
    <property type="match status" value="1"/>
</dbReference>
<dbReference type="EMBL" id="NOXG01000001">
    <property type="protein sequence ID" value="PYD76816.1"/>
    <property type="molecule type" value="Genomic_DNA"/>
</dbReference>
<dbReference type="RefSeq" id="WP_110525486.1">
    <property type="nucleotide sequence ID" value="NZ_NOXG01000001.1"/>
</dbReference>
<evidence type="ECO:0000259" key="2">
    <source>
        <dbReference type="PROSITE" id="PS50943"/>
    </source>
</evidence>
<keyword evidence="1" id="KW-0238">DNA-binding</keyword>
<dbReference type="InterPro" id="IPR001387">
    <property type="entry name" value="Cro/C1-type_HTH"/>
</dbReference>
<accession>A0A318QAV3</accession>
<name>A0A318QAV3_9PROT</name>
<reference evidence="3 4" key="1">
    <citation type="submission" date="2017-07" db="EMBL/GenBank/DDBJ databases">
        <title>A draft genome sequence of Komagataeibacter sp. T5K1.</title>
        <authorList>
            <person name="Skraban J."/>
            <person name="Cleenwerck I."/>
            <person name="Vandamme P."/>
            <person name="Trcek J."/>
        </authorList>
    </citation>
    <scope>NUCLEOTIDE SEQUENCE [LARGE SCALE GENOMIC DNA]</scope>
    <source>
        <strain evidence="3 4">T5K1</strain>
    </source>
</reference>
<comment type="caution">
    <text evidence="3">The sequence shown here is derived from an EMBL/GenBank/DDBJ whole genome shotgun (WGS) entry which is preliminary data.</text>
</comment>
<protein>
    <submittedName>
        <fullName evidence="3">Transcriptional regulator</fullName>
    </submittedName>
</protein>
<dbReference type="Pfam" id="PF13560">
    <property type="entry name" value="HTH_31"/>
    <property type="match status" value="1"/>
</dbReference>
<dbReference type="CDD" id="cd00093">
    <property type="entry name" value="HTH_XRE"/>
    <property type="match status" value="1"/>
</dbReference>
<dbReference type="AlphaFoldDB" id="A0A318QAV3"/>
<feature type="domain" description="HTH cro/C1-type" evidence="2">
    <location>
        <begin position="88"/>
        <end position="142"/>
    </location>
</feature>
<sequence length="194" mass="21926">MTTPFVLKVAQVWTGAPPRGEVRHIDEVHEGHVVFHKQATRRPFLTYRTTTVMGFRKWIQQSQAVSSDGMSAASIHGFSPSREIGQRIQLLRKAAGLSQQAFADLLGVSRTAVGFWETGRPNRISRHIPRIAQIFGISEEVFLNGRSEETVRVDITKDEASIIELYRSLSMENRLQAIKRMEMLVRKEGRGISP</sequence>
<proteinExistence type="predicted"/>
<dbReference type="SUPFAM" id="SSF47413">
    <property type="entry name" value="lambda repressor-like DNA-binding domains"/>
    <property type="match status" value="1"/>
</dbReference>
<dbReference type="InterPro" id="IPR010982">
    <property type="entry name" value="Lambda_DNA-bd_dom_sf"/>
</dbReference>
<dbReference type="PROSITE" id="PS50943">
    <property type="entry name" value="HTH_CROC1"/>
    <property type="match status" value="1"/>
</dbReference>
<evidence type="ECO:0000256" key="1">
    <source>
        <dbReference type="ARBA" id="ARBA00023125"/>
    </source>
</evidence>
<dbReference type="PANTHER" id="PTHR46558">
    <property type="entry name" value="TRACRIPTIONAL REGULATORY PROTEIN-RELATED-RELATED"/>
    <property type="match status" value="1"/>
</dbReference>
<organism evidence="3 4">
    <name type="scientific">Novacetimonas pomaceti</name>
    <dbReference type="NCBI Taxonomy" id="2021998"/>
    <lineage>
        <taxon>Bacteria</taxon>
        <taxon>Pseudomonadati</taxon>
        <taxon>Pseudomonadota</taxon>
        <taxon>Alphaproteobacteria</taxon>
        <taxon>Acetobacterales</taxon>
        <taxon>Acetobacteraceae</taxon>
        <taxon>Novacetimonas</taxon>
    </lineage>
</organism>
<dbReference type="GO" id="GO:0003677">
    <property type="term" value="F:DNA binding"/>
    <property type="evidence" value="ECO:0007669"/>
    <property type="project" value="UniProtKB-KW"/>
</dbReference>
<dbReference type="Gene3D" id="1.10.260.40">
    <property type="entry name" value="lambda repressor-like DNA-binding domains"/>
    <property type="match status" value="1"/>
</dbReference>
<dbReference type="PANTHER" id="PTHR46558:SF11">
    <property type="entry name" value="HTH-TYPE TRANSCRIPTIONAL REGULATOR XRE"/>
    <property type="match status" value="1"/>
</dbReference>
<evidence type="ECO:0000313" key="3">
    <source>
        <dbReference type="EMBL" id="PYD76816.1"/>
    </source>
</evidence>
<evidence type="ECO:0000313" key="4">
    <source>
        <dbReference type="Proteomes" id="UP000247609"/>
    </source>
</evidence>